<dbReference type="InterPro" id="IPR013187">
    <property type="entry name" value="F-box-assoc_dom_typ3"/>
</dbReference>
<protein>
    <recommendedName>
        <fullName evidence="2">F-box domain-containing protein</fullName>
    </recommendedName>
</protein>
<evidence type="ECO:0000256" key="1">
    <source>
        <dbReference type="SAM" id="Phobius"/>
    </source>
</evidence>
<name>A0AAU9S8L9_THLAR</name>
<dbReference type="InterPro" id="IPR036047">
    <property type="entry name" value="F-box-like_dom_sf"/>
</dbReference>
<keyword evidence="1" id="KW-0472">Membrane</keyword>
<keyword evidence="1" id="KW-0812">Transmembrane</keyword>
<dbReference type="Pfam" id="PF00646">
    <property type="entry name" value="F-box"/>
    <property type="match status" value="1"/>
</dbReference>
<gene>
    <name evidence="3" type="ORF">TAV2_LOCUS12464</name>
</gene>
<dbReference type="EMBL" id="OU466860">
    <property type="protein sequence ID" value="CAH2058208.1"/>
    <property type="molecule type" value="Genomic_DNA"/>
</dbReference>
<evidence type="ECO:0000313" key="3">
    <source>
        <dbReference type="EMBL" id="CAH2058208.1"/>
    </source>
</evidence>
<evidence type="ECO:0000313" key="4">
    <source>
        <dbReference type="Proteomes" id="UP000836841"/>
    </source>
</evidence>
<dbReference type="SMART" id="SM00256">
    <property type="entry name" value="FBOX"/>
    <property type="match status" value="1"/>
</dbReference>
<sequence length="487" mass="54520">MGEEEETTNSIYILVDLLKEILVRLSLKSLVKLKTVSKEWRSILQSKSFEEMHLSFQKSGKTGRKILAACHCDCGGPPSLLPGSRFKGDEEIVNLHCDATRPSLSCDGLVCLPEPGWVNVLNPTSGQLRRFPSGPDPVSTLLTPLHKNIFFTGHWSTYFPGYWAMGFGRDKVGGSYKVVRMFFDPSHCDILDVNIGEWRKLSPPPYPVDVGRKSVCVSGSIYWFEIASACKILALDLHTQEFRDVAMPPRFRCKMDTQIVNLEDSLALVTAGVNDNLEWELKILSMDAEEETWSLTYLISLADLSIHLLAARWFMPVTVSKQGNLLFYDNNRSLYKYYPHTNIVRQISPHTCVILSPYLESLAQLHTDQVALRTGRTLCISKAAIASAHVISSLRSTVYKFLRRGKAELAQTSFEVWDDIKLMVMAILFKLVISVLSSLLIVGVLTLVALGAVPRRLLPVDGVARPLQDGVLCFSSYDYASLRIKTL</sequence>
<organism evidence="3 4">
    <name type="scientific">Thlaspi arvense</name>
    <name type="common">Field penny-cress</name>
    <dbReference type="NCBI Taxonomy" id="13288"/>
    <lineage>
        <taxon>Eukaryota</taxon>
        <taxon>Viridiplantae</taxon>
        <taxon>Streptophyta</taxon>
        <taxon>Embryophyta</taxon>
        <taxon>Tracheophyta</taxon>
        <taxon>Spermatophyta</taxon>
        <taxon>Magnoliopsida</taxon>
        <taxon>eudicotyledons</taxon>
        <taxon>Gunneridae</taxon>
        <taxon>Pentapetalae</taxon>
        <taxon>rosids</taxon>
        <taxon>malvids</taxon>
        <taxon>Brassicales</taxon>
        <taxon>Brassicaceae</taxon>
        <taxon>Thlaspideae</taxon>
        <taxon>Thlaspi</taxon>
    </lineage>
</organism>
<dbReference type="AlphaFoldDB" id="A0AAU9S8L9"/>
<evidence type="ECO:0000259" key="2">
    <source>
        <dbReference type="SMART" id="SM00256"/>
    </source>
</evidence>
<proteinExistence type="predicted"/>
<feature type="domain" description="F-box" evidence="2">
    <location>
        <begin position="13"/>
        <end position="52"/>
    </location>
</feature>
<dbReference type="PANTHER" id="PTHR31111">
    <property type="entry name" value="BNAA05G37150D PROTEIN-RELATED"/>
    <property type="match status" value="1"/>
</dbReference>
<keyword evidence="4" id="KW-1185">Reference proteome</keyword>
<dbReference type="InterPro" id="IPR011043">
    <property type="entry name" value="Gal_Oxase/kelch_b-propeller"/>
</dbReference>
<dbReference type="InterPro" id="IPR001810">
    <property type="entry name" value="F-box_dom"/>
</dbReference>
<dbReference type="NCBIfam" id="TIGR01640">
    <property type="entry name" value="F_box_assoc_1"/>
    <property type="match status" value="1"/>
</dbReference>
<dbReference type="SUPFAM" id="SSF50965">
    <property type="entry name" value="Galactose oxidase, central domain"/>
    <property type="match status" value="1"/>
</dbReference>
<dbReference type="SUPFAM" id="SSF81383">
    <property type="entry name" value="F-box domain"/>
    <property type="match status" value="1"/>
</dbReference>
<dbReference type="Proteomes" id="UP000836841">
    <property type="component" value="Chromosome 4"/>
</dbReference>
<reference evidence="3 4" key="1">
    <citation type="submission" date="2022-03" db="EMBL/GenBank/DDBJ databases">
        <authorList>
            <person name="Nunn A."/>
            <person name="Chopra R."/>
            <person name="Nunn A."/>
            <person name="Contreras Garrido A."/>
        </authorList>
    </citation>
    <scope>NUCLEOTIDE SEQUENCE [LARGE SCALE GENOMIC DNA]</scope>
</reference>
<dbReference type="InterPro" id="IPR017451">
    <property type="entry name" value="F-box-assoc_interact_dom"/>
</dbReference>
<dbReference type="Pfam" id="PF08268">
    <property type="entry name" value="FBA_3"/>
    <property type="match status" value="1"/>
</dbReference>
<feature type="transmembrane region" description="Helical" evidence="1">
    <location>
        <begin position="422"/>
        <end position="450"/>
    </location>
</feature>
<keyword evidence="1" id="KW-1133">Transmembrane helix</keyword>
<dbReference type="PANTHER" id="PTHR31111:SF113">
    <property type="entry name" value="F-BOX ASSOCIATED UBIQUITINATION EFFECTOR FAMILY PROTEIN"/>
    <property type="match status" value="1"/>
</dbReference>
<accession>A0AAU9S8L9</accession>